<evidence type="ECO:0000256" key="3">
    <source>
        <dbReference type="ARBA" id="ARBA00022692"/>
    </source>
</evidence>
<keyword evidence="5" id="KW-0175">Coiled coil</keyword>
<keyword evidence="6 7" id="KW-0472">Membrane</keyword>
<evidence type="ECO:0000256" key="1">
    <source>
        <dbReference type="ARBA" id="ARBA00004167"/>
    </source>
</evidence>
<evidence type="ECO:0000313" key="10">
    <source>
        <dbReference type="WBParaSite" id="TASK_0000568101-mRNA-1"/>
    </source>
</evidence>
<evidence type="ECO:0000313" key="8">
    <source>
        <dbReference type="EMBL" id="VDK35471.1"/>
    </source>
</evidence>
<comment type="subcellular location">
    <subcellularLocation>
        <location evidence="1">Membrane</location>
        <topology evidence="1">Single-pass membrane protein</topology>
    </subcellularLocation>
</comment>
<dbReference type="InterPro" id="IPR027960">
    <property type="entry name" value="DUF4519"/>
</dbReference>
<evidence type="ECO:0000256" key="4">
    <source>
        <dbReference type="ARBA" id="ARBA00022989"/>
    </source>
</evidence>
<evidence type="ECO:0000256" key="6">
    <source>
        <dbReference type="ARBA" id="ARBA00023136"/>
    </source>
</evidence>
<protein>
    <submittedName>
        <fullName evidence="10">Single-pass membrane and coiled-coil domain-containing protein 4 homolog</fullName>
    </submittedName>
</protein>
<dbReference type="EMBL" id="UYRS01018434">
    <property type="protein sequence ID" value="VDK35471.1"/>
    <property type="molecule type" value="Genomic_DNA"/>
</dbReference>
<dbReference type="Proteomes" id="UP000282613">
    <property type="component" value="Unassembled WGS sequence"/>
</dbReference>
<reference evidence="10" key="1">
    <citation type="submission" date="2017-02" db="UniProtKB">
        <authorList>
            <consortium name="WormBaseParasite"/>
        </authorList>
    </citation>
    <scope>IDENTIFICATION</scope>
</reference>
<dbReference type="PANTHER" id="PTHR34644">
    <property type="entry name" value="SINGLE-PASS MEMBRANE AND COILED-COIL DOMAIN-CONTAINING PROTEIN 4"/>
    <property type="match status" value="1"/>
</dbReference>
<proteinExistence type="inferred from homology"/>
<dbReference type="Pfam" id="PF15012">
    <property type="entry name" value="DUF4519"/>
    <property type="match status" value="1"/>
</dbReference>
<keyword evidence="9" id="KW-1185">Reference proteome</keyword>
<gene>
    <name evidence="8" type="ORF">TASK_LOCUS5682</name>
</gene>
<dbReference type="PANTHER" id="PTHR34644:SF2">
    <property type="entry name" value="SINGLE-PASS MEMBRANE AND COILED-COIL DOMAIN-CONTAINING PROTEIN 4"/>
    <property type="match status" value="1"/>
</dbReference>
<name>A0A0R3W679_TAEAS</name>
<comment type="similarity">
    <text evidence="2">Belongs to the SMCO4 family.</text>
</comment>
<feature type="transmembrane region" description="Helical" evidence="7">
    <location>
        <begin position="58"/>
        <end position="80"/>
    </location>
</feature>
<dbReference type="WBParaSite" id="TASK_0000568101-mRNA-1">
    <property type="protein sequence ID" value="TASK_0000568101-mRNA-1"/>
    <property type="gene ID" value="TASK_0000568101"/>
</dbReference>
<evidence type="ECO:0000256" key="2">
    <source>
        <dbReference type="ARBA" id="ARBA00009202"/>
    </source>
</evidence>
<evidence type="ECO:0000256" key="7">
    <source>
        <dbReference type="SAM" id="Phobius"/>
    </source>
</evidence>
<evidence type="ECO:0000256" key="5">
    <source>
        <dbReference type="ARBA" id="ARBA00023054"/>
    </source>
</evidence>
<dbReference type="AlphaFoldDB" id="A0A0R3W679"/>
<evidence type="ECO:0000313" key="9">
    <source>
        <dbReference type="Proteomes" id="UP000282613"/>
    </source>
</evidence>
<keyword evidence="4 7" id="KW-1133">Transmembrane helix</keyword>
<organism evidence="10">
    <name type="scientific">Taenia asiatica</name>
    <name type="common">Asian tapeworm</name>
    <dbReference type="NCBI Taxonomy" id="60517"/>
    <lineage>
        <taxon>Eukaryota</taxon>
        <taxon>Metazoa</taxon>
        <taxon>Spiralia</taxon>
        <taxon>Lophotrochozoa</taxon>
        <taxon>Platyhelminthes</taxon>
        <taxon>Cestoda</taxon>
        <taxon>Eucestoda</taxon>
        <taxon>Cyclophyllidea</taxon>
        <taxon>Taeniidae</taxon>
        <taxon>Taenia</taxon>
    </lineage>
</organism>
<sequence>MKFDYIPTPSYGMKTVNTLSSKFALDVAMRKLRGGTTKETKKDKLEKRKDKETINEQVYKLVLPTVGVLTLLLVVVVYLLCKTPVAPVTAK</sequence>
<dbReference type="GO" id="GO:0016020">
    <property type="term" value="C:membrane"/>
    <property type="evidence" value="ECO:0007669"/>
    <property type="project" value="UniProtKB-SubCell"/>
</dbReference>
<keyword evidence="3 7" id="KW-0812">Transmembrane</keyword>
<reference evidence="8 9" key="2">
    <citation type="submission" date="2018-11" db="EMBL/GenBank/DDBJ databases">
        <authorList>
            <consortium name="Pathogen Informatics"/>
        </authorList>
    </citation>
    <scope>NUCLEOTIDE SEQUENCE [LARGE SCALE GENOMIC DNA]</scope>
</reference>
<accession>A0A0R3W679</accession>